<dbReference type="PROSITE" id="PS50878">
    <property type="entry name" value="RT_POL"/>
    <property type="match status" value="1"/>
</dbReference>
<reference evidence="3" key="2">
    <citation type="submission" date="2025-08" db="UniProtKB">
        <authorList>
            <consortium name="RefSeq"/>
        </authorList>
    </citation>
    <scope>IDENTIFICATION</scope>
</reference>
<protein>
    <submittedName>
        <fullName evidence="3">Uncharacterized protein LOC107013121</fullName>
    </submittedName>
</protein>
<gene>
    <name evidence="3" type="primary">LOC107013121</name>
</gene>
<dbReference type="SUPFAM" id="SSF56219">
    <property type="entry name" value="DNase I-like"/>
    <property type="match status" value="1"/>
</dbReference>
<dbReference type="InterPro" id="IPR052343">
    <property type="entry name" value="Retrotransposon-Effector_Assoc"/>
</dbReference>
<evidence type="ECO:0000259" key="1">
    <source>
        <dbReference type="PROSITE" id="PS50878"/>
    </source>
</evidence>
<dbReference type="Gene3D" id="3.60.10.10">
    <property type="entry name" value="Endonuclease/exonuclease/phosphatase"/>
    <property type="match status" value="1"/>
</dbReference>
<dbReference type="InterPro" id="IPR036691">
    <property type="entry name" value="Endo/exonu/phosph_ase_sf"/>
</dbReference>
<reference evidence="2" key="1">
    <citation type="journal article" date="2014" name="Nat. Genet.">
        <title>The genome of the stress-tolerant wild tomato species Solanum pennellii.</title>
        <authorList>
            <person name="Bolger A."/>
            <person name="Scossa F."/>
            <person name="Bolger M.E."/>
            <person name="Lanz C."/>
            <person name="Maumus F."/>
            <person name="Tohge T."/>
            <person name="Quesneville H."/>
            <person name="Alseekh S."/>
            <person name="Sorensen I."/>
            <person name="Lichtenstein G."/>
            <person name="Fich E.A."/>
            <person name="Conte M."/>
            <person name="Keller H."/>
            <person name="Schneeberger K."/>
            <person name="Schwacke R."/>
            <person name="Ofner I."/>
            <person name="Vrebalov J."/>
            <person name="Xu Y."/>
            <person name="Osorio S."/>
            <person name="Aflitos S.A."/>
            <person name="Schijlen E."/>
            <person name="Jimenez-Gomez J.M."/>
            <person name="Ryngajllo M."/>
            <person name="Kimura S."/>
            <person name="Kumar R."/>
            <person name="Koenig D."/>
            <person name="Headland L.R."/>
            <person name="Maloof J.N."/>
            <person name="Sinha N."/>
            <person name="van Ham R.C."/>
            <person name="Lankhorst R.K."/>
            <person name="Mao L."/>
            <person name="Vogel A."/>
            <person name="Arsova B."/>
            <person name="Panstruga R."/>
            <person name="Fei Z."/>
            <person name="Rose J.K."/>
            <person name="Zamir D."/>
            <person name="Carrari F."/>
            <person name="Giovannoni J.J."/>
            <person name="Weigel D."/>
            <person name="Usadel B."/>
            <person name="Fernie A.R."/>
        </authorList>
    </citation>
    <scope>NUCLEOTIDE SEQUENCE [LARGE SCALE GENOMIC DNA]</scope>
    <source>
        <strain evidence="2">cv. LA0716</strain>
    </source>
</reference>
<dbReference type="InterPro" id="IPR043502">
    <property type="entry name" value="DNA/RNA_pol_sf"/>
</dbReference>
<dbReference type="GeneID" id="107013121"/>
<dbReference type="PANTHER" id="PTHR46890">
    <property type="entry name" value="NON-LTR RETROLELEMENT REVERSE TRANSCRIPTASE-LIKE PROTEIN-RELATED"/>
    <property type="match status" value="1"/>
</dbReference>
<dbReference type="PANTHER" id="PTHR46890:SF50">
    <property type="entry name" value="RNA-DIRECTED DNA POLYMERASE, EUKARYOTA, REVERSE TRANSCRIPTASE ZINC-BINDING DOMAIN PROTEIN-RELATED"/>
    <property type="match status" value="1"/>
</dbReference>
<feature type="domain" description="Reverse transcriptase" evidence="1">
    <location>
        <begin position="1"/>
        <end position="335"/>
    </location>
</feature>
<organism evidence="2 3">
    <name type="scientific">Solanum pennellii</name>
    <name type="common">Tomato</name>
    <name type="synonym">Lycopersicon pennellii</name>
    <dbReference type="NCBI Taxonomy" id="28526"/>
    <lineage>
        <taxon>Eukaryota</taxon>
        <taxon>Viridiplantae</taxon>
        <taxon>Streptophyta</taxon>
        <taxon>Embryophyta</taxon>
        <taxon>Tracheophyta</taxon>
        <taxon>Spermatophyta</taxon>
        <taxon>Magnoliopsida</taxon>
        <taxon>eudicotyledons</taxon>
        <taxon>Gunneridae</taxon>
        <taxon>Pentapetalae</taxon>
        <taxon>asterids</taxon>
        <taxon>lamiids</taxon>
        <taxon>Solanales</taxon>
        <taxon>Solanaceae</taxon>
        <taxon>Solanoideae</taxon>
        <taxon>Solaneae</taxon>
        <taxon>Solanum</taxon>
        <taxon>Solanum subgen. Lycopersicon</taxon>
    </lineage>
</organism>
<dbReference type="InterPro" id="IPR000477">
    <property type="entry name" value="RT_dom"/>
</dbReference>
<dbReference type="RefSeq" id="XP_015068594.1">
    <property type="nucleotide sequence ID" value="XM_015213108.1"/>
</dbReference>
<proteinExistence type="predicted"/>
<accession>A0ABM1GBC8</accession>
<name>A0ABM1GBC8_SOLPN</name>
<evidence type="ECO:0000313" key="3">
    <source>
        <dbReference type="RefSeq" id="XP_015068594.1"/>
    </source>
</evidence>
<dbReference type="SUPFAM" id="SSF56672">
    <property type="entry name" value="DNA/RNA polymerases"/>
    <property type="match status" value="1"/>
</dbReference>
<sequence length="350" mass="39850">MGEKLKMDTQLGCYSISCMLQSTLEEFRWCFMGIYGPHTNSKREEMWDELAGIRGLWEHEWVIGGDLNGAQFTWSRDENNQQALRIDRFIIPSEWNDSFKVVKQIALPRESSNLEAAFREEEVLATIKSSAPDKAPGPDGFTMAFFQSSWEFIKTDLLTGNAGLLCKLDVEKAFDHLNWSYLISILRQMGFGDRSIKWIKFNISIVKYSVLINRSLVGFFSAQRGLRQGDPLSPFLFILAMEGLSRMLNKAKQLQWLKGFDIGRDRAVNISHLLYADDTLIFCGADREQVLYLNLTLLIFEAVSGLHINMLKSVIYPINEVQNIEELADILGCRTGIFPTTYLGLPFGAK</sequence>
<evidence type="ECO:0000313" key="2">
    <source>
        <dbReference type="Proteomes" id="UP000694930"/>
    </source>
</evidence>
<keyword evidence="2" id="KW-1185">Reference proteome</keyword>
<dbReference type="Proteomes" id="UP000694930">
    <property type="component" value="Chromosome 3"/>
</dbReference>
<dbReference type="Pfam" id="PF00078">
    <property type="entry name" value="RVT_1"/>
    <property type="match status" value="1"/>
</dbReference>